<dbReference type="InterPro" id="IPR027417">
    <property type="entry name" value="P-loop_NTPase"/>
</dbReference>
<sequence>MSFSEKQRQILTFPYSKYSALICDGAVRAGKTCVMSLSFVLWAMGNFNGQNFGICGKTVVSAERNIIRPLMGVRYLQQNFKLHFANHVLTVSRGSKSNCFYIFGGKDESSYQLIQGITLAGVLLDEVALMPESFVNQALARCSVNGSKYWFNCNPEGPQHWFYQNWVLHSEEKNALHLHFLLDDNPSLSEEKKQEYYNNYSGVFYDRYILGLWVVAEGRVYPMFTDSPDSFIIHKSLAGIDGQWYVSMDYGTVNPTAMQLWCVQDHKATMVHEYYYDSRKAKKQKTDEEYYAELEKLTQGYYIRKVIVDPSAASFIECIRRHGKFQVWKGDNDVLDGIRVTSSFLHAGMLKFHESCQDTIREFSLYRWDEDKDDDTVIKENDHAMDAMRYFCYTVLAREFRWADWR</sequence>
<dbReference type="Gene3D" id="3.30.420.280">
    <property type="match status" value="1"/>
</dbReference>
<dbReference type="Gene3D" id="3.40.50.300">
    <property type="entry name" value="P-loop containing nucleotide triphosphate hydrolases"/>
    <property type="match status" value="1"/>
</dbReference>
<dbReference type="KEGG" id="caml:H6X83_04085"/>
<dbReference type="Proteomes" id="UP000516046">
    <property type="component" value="Chromosome"/>
</dbReference>
<dbReference type="PANTHER" id="PTHR39184">
    <property type="match status" value="1"/>
</dbReference>
<accession>A0A7G9WJG1</accession>
<dbReference type="InterPro" id="IPR006437">
    <property type="entry name" value="Phage_terminase_lsu"/>
</dbReference>
<dbReference type="AlphaFoldDB" id="A0A7G9WJG1"/>
<evidence type="ECO:0000313" key="2">
    <source>
        <dbReference type="Proteomes" id="UP000516046"/>
    </source>
</evidence>
<protein>
    <submittedName>
        <fullName evidence="1">PBSX family phage terminase large subunit</fullName>
    </submittedName>
</protein>
<dbReference type="EMBL" id="CP060696">
    <property type="protein sequence ID" value="QNO18823.1"/>
    <property type="molecule type" value="Genomic_DNA"/>
</dbReference>
<dbReference type="RefSeq" id="WP_212507890.1">
    <property type="nucleotide sequence ID" value="NZ_CP060696.1"/>
</dbReference>
<gene>
    <name evidence="1" type="ORF">H6X83_04085</name>
</gene>
<evidence type="ECO:0000313" key="1">
    <source>
        <dbReference type="EMBL" id="QNO18823.1"/>
    </source>
</evidence>
<organism evidence="1 2">
    <name type="scientific">Caproicibacterium amylolyticum</name>
    <dbReference type="NCBI Taxonomy" id="2766537"/>
    <lineage>
        <taxon>Bacteria</taxon>
        <taxon>Bacillati</taxon>
        <taxon>Bacillota</taxon>
        <taxon>Clostridia</taxon>
        <taxon>Eubacteriales</taxon>
        <taxon>Oscillospiraceae</taxon>
        <taxon>Caproicibacterium</taxon>
    </lineage>
</organism>
<proteinExistence type="predicted"/>
<dbReference type="Pfam" id="PF03237">
    <property type="entry name" value="Terminase_6N"/>
    <property type="match status" value="1"/>
</dbReference>
<dbReference type="NCBIfam" id="TIGR01547">
    <property type="entry name" value="phage_term_2"/>
    <property type="match status" value="1"/>
</dbReference>
<dbReference type="InterPro" id="IPR052380">
    <property type="entry name" value="Viral_DNA_packaging_terminase"/>
</dbReference>
<reference evidence="1 2" key="1">
    <citation type="submission" date="2020-08" db="EMBL/GenBank/DDBJ databases">
        <authorList>
            <person name="Ren C."/>
            <person name="Gu Y."/>
            <person name="Xu Y."/>
        </authorList>
    </citation>
    <scope>NUCLEOTIDE SEQUENCE [LARGE SCALE GENOMIC DNA]</scope>
    <source>
        <strain evidence="1 2">LBM18003</strain>
    </source>
</reference>
<keyword evidence="2" id="KW-1185">Reference proteome</keyword>
<name>A0A7G9WJG1_9FIRM</name>
<dbReference type="PANTHER" id="PTHR39184:SF1">
    <property type="entry name" value="PBSX PHAGE TERMINASE LARGE SUBUNIT"/>
    <property type="match status" value="1"/>
</dbReference>